<proteinExistence type="predicted"/>
<dbReference type="AlphaFoldDB" id="A0A062V4C4"/>
<dbReference type="RefSeq" id="WP_048090264.1">
    <property type="nucleotide sequence ID" value="NZ_JMIY01000003.1"/>
</dbReference>
<accession>A0A062V4C4</accession>
<gene>
    <name evidence="1" type="ORF">ANME2D_01606</name>
</gene>
<evidence type="ECO:0008006" key="3">
    <source>
        <dbReference type="Google" id="ProtNLM"/>
    </source>
</evidence>
<evidence type="ECO:0000313" key="2">
    <source>
        <dbReference type="Proteomes" id="UP000027153"/>
    </source>
</evidence>
<name>A0A062V4C4_9EURY</name>
<keyword evidence="2" id="KW-1185">Reference proteome</keyword>
<dbReference type="InterPro" id="IPR022148">
    <property type="entry name" value="CopG_antitoxin"/>
</dbReference>
<dbReference type="Proteomes" id="UP000027153">
    <property type="component" value="Unassembled WGS sequence"/>
</dbReference>
<reference evidence="1 2" key="1">
    <citation type="journal article" date="2013" name="Nature">
        <title>Anaerobic oxidation of methane coupled to nitrate reduction in a novel archaeal lineage.</title>
        <authorList>
            <person name="Haroon M.F."/>
            <person name="Hu S."/>
            <person name="Shi Y."/>
            <person name="Imelfort M."/>
            <person name="Keller J."/>
            <person name="Hugenholtz P."/>
            <person name="Yuan Z."/>
            <person name="Tyson G.W."/>
        </authorList>
    </citation>
    <scope>NUCLEOTIDE SEQUENCE [LARGE SCALE GENOMIC DNA]</scope>
    <source>
        <strain evidence="1 2">ANME-2d</strain>
    </source>
</reference>
<protein>
    <recommendedName>
        <fullName evidence="3">CopG antitoxin of type II toxin-antitoxin system</fullName>
    </recommendedName>
</protein>
<dbReference type="Pfam" id="PF12441">
    <property type="entry name" value="CopG_antitoxin"/>
    <property type="match status" value="1"/>
</dbReference>
<sequence>MTKKIPDFKSLEEAADYWDNHSFAEYIEDTEPVEIEVNLTKHRIILEIDSDLSEKLKKIAQKKKKSYDKLIGSWIREKINQEASN</sequence>
<comment type="caution">
    <text evidence="1">The sequence shown here is derived from an EMBL/GenBank/DDBJ whole genome shotgun (WGS) entry which is preliminary data.</text>
</comment>
<evidence type="ECO:0000313" key="1">
    <source>
        <dbReference type="EMBL" id="KCZ72202.1"/>
    </source>
</evidence>
<organism evidence="1 2">
    <name type="scientific">Candidatus Methanoperedens nitratireducens</name>
    <dbReference type="NCBI Taxonomy" id="1392998"/>
    <lineage>
        <taxon>Archaea</taxon>
        <taxon>Methanobacteriati</taxon>
        <taxon>Methanobacteriota</taxon>
        <taxon>Stenosarchaea group</taxon>
        <taxon>Methanomicrobia</taxon>
        <taxon>Methanosarcinales</taxon>
        <taxon>ANME-2 cluster</taxon>
        <taxon>Candidatus Methanoperedentaceae</taxon>
        <taxon>Candidatus Methanoperedens</taxon>
    </lineage>
</organism>
<dbReference type="EMBL" id="JMIY01000003">
    <property type="protein sequence ID" value="KCZ72202.1"/>
    <property type="molecule type" value="Genomic_DNA"/>
</dbReference>